<evidence type="ECO:0000313" key="4">
    <source>
        <dbReference type="Proteomes" id="UP001301958"/>
    </source>
</evidence>
<dbReference type="Proteomes" id="UP001301958">
    <property type="component" value="Unassembled WGS sequence"/>
</dbReference>
<reference evidence="3" key="2">
    <citation type="submission" date="2023-05" db="EMBL/GenBank/DDBJ databases">
        <authorList>
            <consortium name="Lawrence Berkeley National Laboratory"/>
            <person name="Steindorff A."/>
            <person name="Hensen N."/>
            <person name="Bonometti L."/>
            <person name="Westerberg I."/>
            <person name="Brannstrom I.O."/>
            <person name="Guillou S."/>
            <person name="Cros-Aarteil S."/>
            <person name="Calhoun S."/>
            <person name="Haridas S."/>
            <person name="Kuo A."/>
            <person name="Mondo S."/>
            <person name="Pangilinan J."/>
            <person name="Riley R."/>
            <person name="Labutti K."/>
            <person name="Andreopoulos B."/>
            <person name="Lipzen A."/>
            <person name="Chen C."/>
            <person name="Yanf M."/>
            <person name="Daum C."/>
            <person name="Ng V."/>
            <person name="Clum A."/>
            <person name="Ohm R."/>
            <person name="Martin F."/>
            <person name="Silar P."/>
            <person name="Natvig D."/>
            <person name="Lalanne C."/>
            <person name="Gautier V."/>
            <person name="Ament-Velasquez S.L."/>
            <person name="Kruys A."/>
            <person name="Hutchinson M.I."/>
            <person name="Powell A.J."/>
            <person name="Barry K."/>
            <person name="Miller A.N."/>
            <person name="Grigoriev I.V."/>
            <person name="Debuchy R."/>
            <person name="Gladieux P."/>
            <person name="Thoren M.H."/>
            <person name="Johannesson H."/>
        </authorList>
    </citation>
    <scope>NUCLEOTIDE SEQUENCE</scope>
    <source>
        <strain evidence="3">CBS 990.96</strain>
    </source>
</reference>
<name>A0AAN7BH87_9PEZI</name>
<feature type="signal peptide" evidence="2">
    <location>
        <begin position="1"/>
        <end position="18"/>
    </location>
</feature>
<organism evidence="3 4">
    <name type="scientific">Podospora fimiseda</name>
    <dbReference type="NCBI Taxonomy" id="252190"/>
    <lineage>
        <taxon>Eukaryota</taxon>
        <taxon>Fungi</taxon>
        <taxon>Dikarya</taxon>
        <taxon>Ascomycota</taxon>
        <taxon>Pezizomycotina</taxon>
        <taxon>Sordariomycetes</taxon>
        <taxon>Sordariomycetidae</taxon>
        <taxon>Sordariales</taxon>
        <taxon>Podosporaceae</taxon>
        <taxon>Podospora</taxon>
    </lineage>
</organism>
<protein>
    <submittedName>
        <fullName evidence="3">Uncharacterized protein</fullName>
    </submittedName>
</protein>
<feature type="region of interest" description="Disordered" evidence="1">
    <location>
        <begin position="97"/>
        <end position="121"/>
    </location>
</feature>
<sequence length="121" mass="12547">MHLSLSLILTVAATAVVAAPTIDYGPCDYNGNENCKEIMDNTACFLNPRGANEIFNCISGGRDGVCACYGCLGYTPVGEVIAKSSACAGFVTQEPLKLGEPPRVTPPPEPVPDFTHGVGAS</sequence>
<dbReference type="EMBL" id="MU865430">
    <property type="protein sequence ID" value="KAK4223335.1"/>
    <property type="molecule type" value="Genomic_DNA"/>
</dbReference>
<dbReference type="AlphaFoldDB" id="A0AAN7BH87"/>
<keyword evidence="2" id="KW-0732">Signal</keyword>
<evidence type="ECO:0000256" key="1">
    <source>
        <dbReference type="SAM" id="MobiDB-lite"/>
    </source>
</evidence>
<keyword evidence="4" id="KW-1185">Reference proteome</keyword>
<evidence type="ECO:0000256" key="2">
    <source>
        <dbReference type="SAM" id="SignalP"/>
    </source>
</evidence>
<evidence type="ECO:0000313" key="3">
    <source>
        <dbReference type="EMBL" id="KAK4223335.1"/>
    </source>
</evidence>
<feature type="chain" id="PRO_5042931110" evidence="2">
    <location>
        <begin position="19"/>
        <end position="121"/>
    </location>
</feature>
<proteinExistence type="predicted"/>
<gene>
    <name evidence="3" type="ORF">QBC38DRAFT_459459</name>
</gene>
<accession>A0AAN7BH87</accession>
<comment type="caution">
    <text evidence="3">The sequence shown here is derived from an EMBL/GenBank/DDBJ whole genome shotgun (WGS) entry which is preliminary data.</text>
</comment>
<reference evidence="3" key="1">
    <citation type="journal article" date="2023" name="Mol. Phylogenet. Evol.">
        <title>Genome-scale phylogeny and comparative genomics of the fungal order Sordariales.</title>
        <authorList>
            <person name="Hensen N."/>
            <person name="Bonometti L."/>
            <person name="Westerberg I."/>
            <person name="Brannstrom I.O."/>
            <person name="Guillou S."/>
            <person name="Cros-Aarteil S."/>
            <person name="Calhoun S."/>
            <person name="Haridas S."/>
            <person name="Kuo A."/>
            <person name="Mondo S."/>
            <person name="Pangilinan J."/>
            <person name="Riley R."/>
            <person name="LaButti K."/>
            <person name="Andreopoulos B."/>
            <person name="Lipzen A."/>
            <person name="Chen C."/>
            <person name="Yan M."/>
            <person name="Daum C."/>
            <person name="Ng V."/>
            <person name="Clum A."/>
            <person name="Steindorff A."/>
            <person name="Ohm R.A."/>
            <person name="Martin F."/>
            <person name="Silar P."/>
            <person name="Natvig D.O."/>
            <person name="Lalanne C."/>
            <person name="Gautier V."/>
            <person name="Ament-Velasquez S.L."/>
            <person name="Kruys A."/>
            <person name="Hutchinson M.I."/>
            <person name="Powell A.J."/>
            <person name="Barry K."/>
            <person name="Miller A.N."/>
            <person name="Grigoriev I.V."/>
            <person name="Debuchy R."/>
            <person name="Gladieux P."/>
            <person name="Hiltunen Thoren M."/>
            <person name="Johannesson H."/>
        </authorList>
    </citation>
    <scope>NUCLEOTIDE SEQUENCE</scope>
    <source>
        <strain evidence="3">CBS 990.96</strain>
    </source>
</reference>